<reference evidence="2" key="1">
    <citation type="submission" date="2016-10" db="EMBL/GenBank/DDBJ databases">
        <authorList>
            <person name="Varghese N."/>
            <person name="Submissions S."/>
        </authorList>
    </citation>
    <scope>NUCLEOTIDE SEQUENCE [LARGE SCALE GENOMIC DNA]</scope>
    <source>
        <strain evidence="2">AAP</strain>
    </source>
</reference>
<dbReference type="EMBL" id="FNGH01000005">
    <property type="protein sequence ID" value="SDL55427.1"/>
    <property type="molecule type" value="Genomic_DNA"/>
</dbReference>
<accession>A0A1G9L146</accession>
<evidence type="ECO:0000313" key="2">
    <source>
        <dbReference type="Proteomes" id="UP000199107"/>
    </source>
</evidence>
<proteinExistence type="predicted"/>
<dbReference type="Proteomes" id="UP000199107">
    <property type="component" value="Unassembled WGS sequence"/>
</dbReference>
<dbReference type="InterPro" id="IPR036388">
    <property type="entry name" value="WH-like_DNA-bd_sf"/>
</dbReference>
<dbReference type="RefSeq" id="WP_143025050.1">
    <property type="nucleotide sequence ID" value="NZ_FNGH01000005.1"/>
</dbReference>
<name>A0A1G9L146_9GAMM</name>
<dbReference type="Pfam" id="PF13730">
    <property type="entry name" value="HTH_36"/>
    <property type="match status" value="1"/>
</dbReference>
<keyword evidence="2" id="KW-1185">Reference proteome</keyword>
<dbReference type="InterPro" id="IPR036390">
    <property type="entry name" value="WH_DNA-bd_sf"/>
</dbReference>
<dbReference type="AlphaFoldDB" id="A0A1G9L146"/>
<dbReference type="Gene3D" id="1.10.10.10">
    <property type="entry name" value="Winged helix-like DNA-binding domain superfamily/Winged helix DNA-binding domain"/>
    <property type="match status" value="1"/>
</dbReference>
<gene>
    <name evidence="1" type="ORF">SAMN05192555_105109</name>
</gene>
<dbReference type="OrthoDB" id="6135815at2"/>
<dbReference type="SUPFAM" id="SSF46785">
    <property type="entry name" value="Winged helix' DNA-binding domain"/>
    <property type="match status" value="1"/>
</dbReference>
<sequence>MEDVRYAIGAELLADCPPGLRATDKFIILRWLQKYGRNDSIGRAVDDIAQDLKITESKLRRSLQRLLSAGLVGKKTTPSKRGPTKALYEFTGKGTRYSNAVLMDAKGLKAACWMLSPSADDHLSRVEVEVGEGARRGEEKAHCLTEANRLLLAILLFHADEFGWVDGVSFAKLAKLTGMKPDQVKAHIRKAASLGYIRSIIPGVSSKNLIGKVATSYVLNTSLASPRKASCQIITVILEEPWITNISGKESGLVRKICRGIKHGGSTKNLNTIGGQISDFNMAKFEEITWIFDDLKRKEVAFTFQHKIELLTSILLSQYWDTINKDGEDAAECLKDYVDRSFSYARSKILEREGLLNPEASADYFCDFISGLIVVVARRIQRRLEEVGAGEGLSYSEMTHFVSPSGIFPHKDNGFSTTRCIISINDNASAAMRGLHIWGLFKKENKNSYISFTSEDDKGVPYAYQFGIKYHSGRIW</sequence>
<protein>
    <submittedName>
        <fullName evidence="1">Uncharacterized protein</fullName>
    </submittedName>
</protein>
<dbReference type="STRING" id="48727.SAMN05192555_105109"/>
<evidence type="ECO:0000313" key="1">
    <source>
        <dbReference type="EMBL" id="SDL55427.1"/>
    </source>
</evidence>
<organism evidence="1 2">
    <name type="scientific">Franzmannia pantelleriensis</name>
    <dbReference type="NCBI Taxonomy" id="48727"/>
    <lineage>
        <taxon>Bacteria</taxon>
        <taxon>Pseudomonadati</taxon>
        <taxon>Pseudomonadota</taxon>
        <taxon>Gammaproteobacteria</taxon>
        <taxon>Oceanospirillales</taxon>
        <taxon>Halomonadaceae</taxon>
        <taxon>Franzmannia</taxon>
    </lineage>
</organism>